<evidence type="ECO:0000256" key="1">
    <source>
        <dbReference type="SAM" id="MobiDB-lite"/>
    </source>
</evidence>
<comment type="caution">
    <text evidence="2">The sequence shown here is derived from an EMBL/GenBank/DDBJ whole genome shotgun (WGS) entry which is preliminary data.</text>
</comment>
<feature type="region of interest" description="Disordered" evidence="1">
    <location>
        <begin position="1"/>
        <end position="23"/>
    </location>
</feature>
<reference evidence="2 3" key="1">
    <citation type="journal article" date="2021" name="Nat. Plants">
        <title>The Taxus genome provides insights into paclitaxel biosynthesis.</title>
        <authorList>
            <person name="Xiong X."/>
            <person name="Gou J."/>
            <person name="Liao Q."/>
            <person name="Li Y."/>
            <person name="Zhou Q."/>
            <person name="Bi G."/>
            <person name="Li C."/>
            <person name="Du R."/>
            <person name="Wang X."/>
            <person name="Sun T."/>
            <person name="Guo L."/>
            <person name="Liang H."/>
            <person name="Lu P."/>
            <person name="Wu Y."/>
            <person name="Zhang Z."/>
            <person name="Ro D.K."/>
            <person name="Shang Y."/>
            <person name="Huang S."/>
            <person name="Yan J."/>
        </authorList>
    </citation>
    <scope>NUCLEOTIDE SEQUENCE [LARGE SCALE GENOMIC DNA]</scope>
    <source>
        <strain evidence="2">Ta-2019</strain>
    </source>
</reference>
<dbReference type="Proteomes" id="UP000824469">
    <property type="component" value="Unassembled WGS sequence"/>
</dbReference>
<keyword evidence="3" id="KW-1185">Reference proteome</keyword>
<sequence>MNFYSKEQSSESDSSNSDISENENDEDWYECLFMAMDSHEECSLKGNNIVYFEDFDEEEAEVKLEAEL</sequence>
<organism evidence="2 3">
    <name type="scientific">Taxus chinensis</name>
    <name type="common">Chinese yew</name>
    <name type="synonym">Taxus wallichiana var. chinensis</name>
    <dbReference type="NCBI Taxonomy" id="29808"/>
    <lineage>
        <taxon>Eukaryota</taxon>
        <taxon>Viridiplantae</taxon>
        <taxon>Streptophyta</taxon>
        <taxon>Embryophyta</taxon>
        <taxon>Tracheophyta</taxon>
        <taxon>Spermatophyta</taxon>
        <taxon>Pinopsida</taxon>
        <taxon>Pinidae</taxon>
        <taxon>Conifers II</taxon>
        <taxon>Cupressales</taxon>
        <taxon>Taxaceae</taxon>
        <taxon>Taxus</taxon>
    </lineage>
</organism>
<evidence type="ECO:0000313" key="2">
    <source>
        <dbReference type="EMBL" id="KAH9325506.1"/>
    </source>
</evidence>
<proteinExistence type="predicted"/>
<dbReference type="EMBL" id="JAHRHJ020000002">
    <property type="protein sequence ID" value="KAH9325506.1"/>
    <property type="molecule type" value="Genomic_DNA"/>
</dbReference>
<gene>
    <name evidence="2" type="ORF">KI387_005684</name>
</gene>
<name>A0AA38LJ22_TAXCH</name>
<dbReference type="AlphaFoldDB" id="A0AA38LJ22"/>
<evidence type="ECO:0000313" key="3">
    <source>
        <dbReference type="Proteomes" id="UP000824469"/>
    </source>
</evidence>
<accession>A0AA38LJ22</accession>
<feature type="non-terminal residue" evidence="2">
    <location>
        <position position="68"/>
    </location>
</feature>
<protein>
    <submittedName>
        <fullName evidence="2">Uncharacterized protein</fullName>
    </submittedName>
</protein>